<dbReference type="AlphaFoldDB" id="A0A4V1KQT7"/>
<evidence type="ECO:0000256" key="1">
    <source>
        <dbReference type="ARBA" id="ARBA00009235"/>
    </source>
</evidence>
<dbReference type="PROSITE" id="PS51464">
    <property type="entry name" value="SIS"/>
    <property type="match status" value="1"/>
</dbReference>
<feature type="domain" description="SIS" evidence="2">
    <location>
        <begin position="38"/>
        <end position="180"/>
    </location>
</feature>
<dbReference type="GO" id="GO:0097367">
    <property type="term" value="F:carbohydrate derivative binding"/>
    <property type="evidence" value="ECO:0007669"/>
    <property type="project" value="InterPro"/>
</dbReference>
<evidence type="ECO:0000259" key="2">
    <source>
        <dbReference type="PROSITE" id="PS51464"/>
    </source>
</evidence>
<dbReference type="GO" id="GO:0016853">
    <property type="term" value="F:isomerase activity"/>
    <property type="evidence" value="ECO:0007669"/>
    <property type="project" value="UniProtKB-KW"/>
</dbReference>
<reference evidence="3 4" key="1">
    <citation type="submission" date="2018-07" db="EMBL/GenBank/DDBJ databases">
        <title>Leeuwenhoekiella genomics.</title>
        <authorList>
            <person name="Tahon G."/>
            <person name="Willems A."/>
        </authorList>
    </citation>
    <scope>NUCLEOTIDE SEQUENCE [LARGE SCALE GENOMIC DNA]</scope>
    <source>
        <strain evidence="3 4">LMG 22550</strain>
    </source>
</reference>
<dbReference type="Proteomes" id="UP000289238">
    <property type="component" value="Unassembled WGS sequence"/>
</dbReference>
<organism evidence="3 4">
    <name type="scientific">Leeuwenhoekiella aequorea</name>
    <dbReference type="NCBI Taxonomy" id="283736"/>
    <lineage>
        <taxon>Bacteria</taxon>
        <taxon>Pseudomonadati</taxon>
        <taxon>Bacteroidota</taxon>
        <taxon>Flavobacteriia</taxon>
        <taxon>Flavobacteriales</taxon>
        <taxon>Flavobacteriaceae</taxon>
        <taxon>Leeuwenhoekiella</taxon>
    </lineage>
</organism>
<keyword evidence="4" id="KW-1185">Reference proteome</keyword>
<evidence type="ECO:0000313" key="3">
    <source>
        <dbReference type="EMBL" id="RXG22552.1"/>
    </source>
</evidence>
<proteinExistence type="inferred from homology"/>
<name>A0A4V1KQT7_9FLAO</name>
<dbReference type="PANTHER" id="PTHR43443:SF1">
    <property type="entry name" value="3-HEXULOSE-6-PHOSPHATE ISOMERASE"/>
    <property type="match status" value="1"/>
</dbReference>
<dbReference type="EMBL" id="QOVM01000003">
    <property type="protein sequence ID" value="RXG22552.1"/>
    <property type="molecule type" value="Genomic_DNA"/>
</dbReference>
<dbReference type="SUPFAM" id="SSF53697">
    <property type="entry name" value="SIS domain"/>
    <property type="match status" value="1"/>
</dbReference>
<dbReference type="InterPro" id="IPR046348">
    <property type="entry name" value="SIS_dom_sf"/>
</dbReference>
<dbReference type="OrthoDB" id="9797832at2"/>
<dbReference type="PANTHER" id="PTHR43443">
    <property type="entry name" value="3-HEXULOSE-6-PHOSPHATE ISOMERASE"/>
    <property type="match status" value="1"/>
</dbReference>
<gene>
    <name evidence="3" type="ORF">DSM00_1651</name>
</gene>
<dbReference type="RefSeq" id="WP_128757542.1">
    <property type="nucleotide sequence ID" value="NZ_QOVM01000003.1"/>
</dbReference>
<dbReference type="CDD" id="cd05005">
    <property type="entry name" value="SIS_PHI"/>
    <property type="match status" value="1"/>
</dbReference>
<dbReference type="Gene3D" id="3.40.50.10490">
    <property type="entry name" value="Glucose-6-phosphate isomerase like protein, domain 1"/>
    <property type="match status" value="1"/>
</dbReference>
<keyword evidence="3" id="KW-0413">Isomerase</keyword>
<evidence type="ECO:0000313" key="4">
    <source>
        <dbReference type="Proteomes" id="UP000289238"/>
    </source>
</evidence>
<accession>A0A4V1KQT7</accession>
<comment type="caution">
    <text evidence="3">The sequence shown here is derived from an EMBL/GenBank/DDBJ whole genome shotgun (WGS) entry which is preliminary data.</text>
</comment>
<dbReference type="NCBIfam" id="TIGR03127">
    <property type="entry name" value="RuMP_HxlB"/>
    <property type="match status" value="1"/>
</dbReference>
<comment type="similarity">
    <text evidence="1">Belongs to the SIS family. PHI subfamily.</text>
</comment>
<sequence>MSAQQININKKSEEAMNSILNEHKQLLEQFDFQQLSALVDPIQEAKVIFLIGMGRSGLMMKAAAMRLMHLGFTAYVVGETTTPAIGSGDLLIAGSGSGTTSTVIRAAKTAKDQNAKVACFTTDAASELAALSDYIVNIPAAQKQAHENTVSDQYAGSLFEQALLLFFDALIQTLWSIDGSSAEELYKRHSNLE</sequence>
<dbReference type="InterPro" id="IPR017552">
    <property type="entry name" value="PHI/rmpB"/>
</dbReference>
<dbReference type="Pfam" id="PF01380">
    <property type="entry name" value="SIS"/>
    <property type="match status" value="1"/>
</dbReference>
<dbReference type="InterPro" id="IPR001347">
    <property type="entry name" value="SIS_dom"/>
</dbReference>
<protein>
    <submittedName>
        <fullName evidence="3">3-hexulose-6-phosphate isomerase</fullName>
    </submittedName>
</protein>
<dbReference type="GO" id="GO:1901135">
    <property type="term" value="P:carbohydrate derivative metabolic process"/>
    <property type="evidence" value="ECO:0007669"/>
    <property type="project" value="InterPro"/>
</dbReference>